<dbReference type="RefSeq" id="WP_006970857.1">
    <property type="nucleotide sequence ID" value="NZ_ABCS01000014.1"/>
</dbReference>
<evidence type="ECO:0000313" key="4">
    <source>
        <dbReference type="EMBL" id="EDM80077.1"/>
    </source>
</evidence>
<name>A6G2A8_9BACT</name>
<dbReference type="EMBL" id="ABCS01000014">
    <property type="protein sequence ID" value="EDM80077.1"/>
    <property type="molecule type" value="Genomic_DNA"/>
</dbReference>
<protein>
    <submittedName>
        <fullName evidence="4">Sulfotransferase</fullName>
    </submittedName>
</protein>
<dbReference type="Pfam" id="PF00685">
    <property type="entry name" value="Sulfotransfer_1"/>
    <property type="match status" value="1"/>
</dbReference>
<comment type="caution">
    <text evidence="4">The sequence shown here is derived from an EMBL/GenBank/DDBJ whole genome shotgun (WGS) entry which is preliminary data.</text>
</comment>
<proteinExistence type="inferred from homology"/>
<dbReference type="AlphaFoldDB" id="A6G2A8"/>
<dbReference type="PANTHER" id="PTHR11783">
    <property type="entry name" value="SULFOTRANSFERASE SULT"/>
    <property type="match status" value="1"/>
</dbReference>
<evidence type="ECO:0000259" key="3">
    <source>
        <dbReference type="Pfam" id="PF00685"/>
    </source>
</evidence>
<dbReference type="SUPFAM" id="SSF52540">
    <property type="entry name" value="P-loop containing nucleoside triphosphate hydrolases"/>
    <property type="match status" value="1"/>
</dbReference>
<sequence length="303" mass="34214">MDVDSDTLPASPVPWITYEIQRRVRWRDDDVIVSVPAKSGTNWTMNIVHQLRTGGDADFSDIYHVVPWLEFVPGPGVGIDELVGRIDAMPEGPRRVFKTHSAPPVLPYVEPGAGPRLKYVVVLRNPEEVIASLKPFLEKHRDEWFELWGMPAAPPWPDLQTYYETGAVPMGLTAIPFGFLASWWPLRHHDNVLLLHFADMKRDVEGSVRKIAAFLELEPSPEQWPVILERCSFEWMKANQRKFELTEVGQVPVMESGGIVRRGSVGQARAEGMSEAMASDLERRGRAVLHDEAALRWLYAGGE</sequence>
<reference evidence="4 5" key="1">
    <citation type="submission" date="2007-06" db="EMBL/GenBank/DDBJ databases">
        <authorList>
            <person name="Shimkets L."/>
            <person name="Ferriera S."/>
            <person name="Johnson J."/>
            <person name="Kravitz S."/>
            <person name="Beeson K."/>
            <person name="Sutton G."/>
            <person name="Rogers Y.-H."/>
            <person name="Friedman R."/>
            <person name="Frazier M."/>
            <person name="Venter J.C."/>
        </authorList>
    </citation>
    <scope>NUCLEOTIDE SEQUENCE [LARGE SCALE GENOMIC DNA]</scope>
    <source>
        <strain evidence="4 5">SIR-1</strain>
    </source>
</reference>
<gene>
    <name evidence="4" type="ORF">PPSIR1_20659</name>
</gene>
<accession>A6G2A8</accession>
<evidence type="ECO:0000256" key="2">
    <source>
        <dbReference type="ARBA" id="ARBA00022679"/>
    </source>
</evidence>
<comment type="similarity">
    <text evidence="1">Belongs to the sulfotransferase 1 family.</text>
</comment>
<dbReference type="Gene3D" id="3.40.50.300">
    <property type="entry name" value="P-loop containing nucleotide triphosphate hydrolases"/>
    <property type="match status" value="1"/>
</dbReference>
<dbReference type="InterPro" id="IPR000863">
    <property type="entry name" value="Sulfotransferase_dom"/>
</dbReference>
<evidence type="ECO:0000313" key="5">
    <source>
        <dbReference type="Proteomes" id="UP000005801"/>
    </source>
</evidence>
<dbReference type="GO" id="GO:0008146">
    <property type="term" value="F:sulfotransferase activity"/>
    <property type="evidence" value="ECO:0007669"/>
    <property type="project" value="InterPro"/>
</dbReference>
<organism evidence="4 5">
    <name type="scientific">Plesiocystis pacifica SIR-1</name>
    <dbReference type="NCBI Taxonomy" id="391625"/>
    <lineage>
        <taxon>Bacteria</taxon>
        <taxon>Pseudomonadati</taxon>
        <taxon>Myxococcota</taxon>
        <taxon>Polyangia</taxon>
        <taxon>Nannocystales</taxon>
        <taxon>Nannocystaceae</taxon>
        <taxon>Plesiocystis</taxon>
    </lineage>
</organism>
<dbReference type="eggNOG" id="ENOG5032BW5">
    <property type="taxonomic scope" value="Bacteria"/>
</dbReference>
<keyword evidence="5" id="KW-1185">Reference proteome</keyword>
<feature type="domain" description="Sulfotransferase" evidence="3">
    <location>
        <begin position="28"/>
        <end position="284"/>
    </location>
</feature>
<keyword evidence="2 4" id="KW-0808">Transferase</keyword>
<dbReference type="STRING" id="391625.PPSIR1_20659"/>
<evidence type="ECO:0000256" key="1">
    <source>
        <dbReference type="ARBA" id="ARBA00005771"/>
    </source>
</evidence>
<dbReference type="InterPro" id="IPR027417">
    <property type="entry name" value="P-loop_NTPase"/>
</dbReference>
<dbReference type="OrthoDB" id="9804504at2"/>
<dbReference type="Proteomes" id="UP000005801">
    <property type="component" value="Unassembled WGS sequence"/>
</dbReference>